<proteinExistence type="predicted"/>
<accession>S4PF83</accession>
<reference evidence="1" key="2">
    <citation type="submission" date="2013-05" db="EMBL/GenBank/DDBJ databases">
        <authorList>
            <person name="Carter J.-M."/>
            <person name="Baker S.C."/>
            <person name="Pink R."/>
            <person name="Carter D.R.F."/>
            <person name="Collins A."/>
            <person name="Tomlin J."/>
            <person name="Gibbs M."/>
            <person name="Breuker C.J."/>
        </authorList>
    </citation>
    <scope>NUCLEOTIDE SEQUENCE</scope>
    <source>
        <tissue evidence="1">Ovary</tissue>
    </source>
</reference>
<protein>
    <submittedName>
        <fullName evidence="1">Uncharacterized protein</fullName>
    </submittedName>
</protein>
<name>S4PF83_9NEOP</name>
<dbReference type="EMBL" id="GAIX01004157">
    <property type="protein sequence ID" value="JAA88403.1"/>
    <property type="molecule type" value="Transcribed_RNA"/>
</dbReference>
<dbReference type="AlphaFoldDB" id="S4PF83"/>
<evidence type="ECO:0000313" key="1">
    <source>
        <dbReference type="EMBL" id="JAA88403.1"/>
    </source>
</evidence>
<organism evidence="1">
    <name type="scientific">Pararge aegeria</name>
    <name type="common">speckled wood butterfly</name>
    <dbReference type="NCBI Taxonomy" id="116150"/>
    <lineage>
        <taxon>Eukaryota</taxon>
        <taxon>Metazoa</taxon>
        <taxon>Ecdysozoa</taxon>
        <taxon>Arthropoda</taxon>
        <taxon>Hexapoda</taxon>
        <taxon>Insecta</taxon>
        <taxon>Pterygota</taxon>
        <taxon>Neoptera</taxon>
        <taxon>Endopterygota</taxon>
        <taxon>Lepidoptera</taxon>
        <taxon>Glossata</taxon>
        <taxon>Ditrysia</taxon>
        <taxon>Papilionoidea</taxon>
        <taxon>Nymphalidae</taxon>
        <taxon>Satyrinae</taxon>
        <taxon>Satyrini</taxon>
        <taxon>Parargina</taxon>
        <taxon>Pararge</taxon>
    </lineage>
</organism>
<reference evidence="1" key="1">
    <citation type="journal article" date="2013" name="BMC Genomics">
        <title>Unscrambling butterfly oogenesis.</title>
        <authorList>
            <person name="Carter J.M."/>
            <person name="Baker S.C."/>
            <person name="Pink R."/>
            <person name="Carter D.R."/>
            <person name="Collins A."/>
            <person name="Tomlin J."/>
            <person name="Gibbs M."/>
            <person name="Breuker C.J."/>
        </authorList>
    </citation>
    <scope>NUCLEOTIDE SEQUENCE</scope>
    <source>
        <tissue evidence="1">Ovary</tissue>
    </source>
</reference>
<sequence>MSRVCNKLTLDAVVILKGLFVYVVLRVTLRNTGDSCGIAYNACGHHLFMAIWTLKVDIACKVCDFVAYDNCISIAKNFI</sequence>